<feature type="region of interest" description="Disordered" evidence="6">
    <location>
        <begin position="676"/>
        <end position="716"/>
    </location>
</feature>
<keyword evidence="2 4" id="KW-0863">Zinc-finger</keyword>
<sequence>MAGKYPLFGGHPLFGGRSLLVVVPSLVVSPPWWQSHSCQRLLPAHCWVLDGMDGKQGTAPPQDKEGHGDALQSSTSPPGPLSPRKSPFGGRALPASHQQRALRCRPAHLEGGAWLQRRRNRKWAEGAERRSRRSRSQREARWRAGGPSLHHGQPRPSEPLGNVGMLPGMERKGGCWRPRGGEANEEREDISLGWEAGTGDRRAGKGARGEQGWGEGGWGGGCWGWWEVLCSGRIQGVSLCASTDLVWGLEAGFGGWRLGLGAGGCVSCSPWGPLAHKPRGMARGKREAPRSSFLQLRFVKLAERSAPFPLPSSSLPKQQQQQQQQQQEEEEDFQFVLCEGCRQESPSLKLLTCLHSLCLGCLSEKKPVGQCPVCQEPIPQPNGIPEVDNVLFASLQARLRVYRRIAGGAELLCDNCRREGEYWCSECEEFLCTTCFEAHQRYLKRESHEARKVTDIRAGALKDFLQGTRRTGSLACSNPTHKNQTLSIYCKKCEKPVCCICALLDTQHAGQHCDIGAEIQRRQEELAAAGRELARRRGGFEASRAALQEEAARLEAASGETRELIRQRVEQLVRLVRREEAELLGLVERRREQGRRELAGELRRVEGVLRRMEAGERLVEKMRLYATEQEVMDMQPFVREALRELQRLRPPAAGGRAQHGDFAECRARLQALAERVEGHAEAAPAPATEDSHQAPSTSTPAKRKTDKDTNTLPSPVKVMKVEEDDDGWNMLAEPQRLSCEEQPGTSFLRLAMDDNLLEGMLDGNGGLCGSADSNNPSLESAEEDSVDEDSKDSSLLEGLGNMLDDGTSEEHLGFPIRLQNTMDTRQGSLVFFDVKILKNEIIQMAVIDGEQILPVLIQPVKCLPSLMAKNSVCEVGLRSLLGHLYAVHQPILGGFRFCSLPLPTLLEALTVLGKREEFSAAVYGFLDILPLIKEKVPERDNYRLKNLASSYLWRDLSDHSAMESARAVKDLCEVLDIDLLRTPRLVLSHASLECWVSLQPLLEEKLLNKASAQRLASCNVGLSELWSCHRHDPGQGLQKLRALLNAHRHGSEKKIRTLSKVQLYFQRQQEDSREAPAGSNVPKDVKNKEN</sequence>
<evidence type="ECO:0000313" key="10">
    <source>
        <dbReference type="Proteomes" id="UP000016666"/>
    </source>
</evidence>
<dbReference type="Gene3D" id="3.30.160.60">
    <property type="entry name" value="Classic Zinc Finger"/>
    <property type="match status" value="1"/>
</dbReference>
<dbReference type="PROSITE" id="PS50089">
    <property type="entry name" value="ZF_RING_2"/>
    <property type="match status" value="1"/>
</dbReference>
<dbReference type="Gene3D" id="3.30.40.10">
    <property type="entry name" value="Zinc/RING finger domain, C3HC4 (zinc finger)"/>
    <property type="match status" value="1"/>
</dbReference>
<keyword evidence="10" id="KW-1185">Reference proteome</keyword>
<dbReference type="CDD" id="cd19804">
    <property type="entry name" value="Bbox1_TRIM19_C-V"/>
    <property type="match status" value="1"/>
</dbReference>
<reference evidence="9 10" key="1">
    <citation type="submission" date="2017-10" db="EMBL/GenBank/DDBJ databases">
        <title>A new Pekin duck reference genome.</title>
        <authorList>
            <person name="Hou Z.-C."/>
            <person name="Zhou Z.-K."/>
            <person name="Zhu F."/>
            <person name="Hou S.-S."/>
        </authorList>
    </citation>
    <scope>NUCLEOTIDE SEQUENCE [LARGE SCALE GENOMIC DNA]</scope>
</reference>
<keyword evidence="5" id="KW-0175">Coiled coil</keyword>
<dbReference type="SMART" id="SM00184">
    <property type="entry name" value="RING"/>
    <property type="match status" value="1"/>
</dbReference>
<evidence type="ECO:0000259" key="8">
    <source>
        <dbReference type="PROSITE" id="PS50119"/>
    </source>
</evidence>
<protein>
    <recommendedName>
        <fullName evidence="11">PML nuclear body scaffold</fullName>
    </recommendedName>
</protein>
<dbReference type="GO" id="GO:0005654">
    <property type="term" value="C:nucleoplasm"/>
    <property type="evidence" value="ECO:0007669"/>
    <property type="project" value="TreeGrafter"/>
</dbReference>
<evidence type="ECO:0000259" key="7">
    <source>
        <dbReference type="PROSITE" id="PS50089"/>
    </source>
</evidence>
<dbReference type="Ensembl" id="ENSAPLT00000025165.1">
    <property type="protein sequence ID" value="ENSAPLP00000030796.1"/>
    <property type="gene ID" value="ENSAPLG00000019404.1"/>
</dbReference>
<feature type="coiled-coil region" evidence="5">
    <location>
        <begin position="544"/>
        <end position="582"/>
    </location>
</feature>
<dbReference type="PROSITE" id="PS00518">
    <property type="entry name" value="ZF_RING_1"/>
    <property type="match status" value="1"/>
</dbReference>
<dbReference type="Pfam" id="PF25244">
    <property type="entry name" value="PML_C"/>
    <property type="match status" value="1"/>
</dbReference>
<dbReference type="InterPro" id="IPR013083">
    <property type="entry name" value="Znf_RING/FYVE/PHD"/>
</dbReference>
<feature type="domain" description="B box-type" evidence="8">
    <location>
        <begin position="408"/>
        <end position="450"/>
    </location>
</feature>
<keyword evidence="3" id="KW-0862">Zinc</keyword>
<accession>A0A493TY59</accession>
<feature type="domain" description="RING-type" evidence="7">
    <location>
        <begin position="338"/>
        <end position="375"/>
    </location>
</feature>
<dbReference type="GO" id="GO:0045087">
    <property type="term" value="P:innate immune response"/>
    <property type="evidence" value="ECO:0007669"/>
    <property type="project" value="TreeGrafter"/>
</dbReference>
<dbReference type="PROSITE" id="PS50119">
    <property type="entry name" value="ZF_BBOX"/>
    <property type="match status" value="2"/>
</dbReference>
<feature type="region of interest" description="Disordered" evidence="6">
    <location>
        <begin position="1067"/>
        <end position="1090"/>
    </location>
</feature>
<feature type="region of interest" description="Disordered" evidence="6">
    <location>
        <begin position="53"/>
        <end position="105"/>
    </location>
</feature>
<dbReference type="SMART" id="SM00336">
    <property type="entry name" value="BBOX"/>
    <property type="match status" value="2"/>
</dbReference>
<dbReference type="InterPro" id="IPR001841">
    <property type="entry name" value="Znf_RING"/>
</dbReference>
<dbReference type="Pfam" id="PF12126">
    <property type="entry name" value="PML_CC"/>
    <property type="match status" value="1"/>
</dbReference>
<dbReference type="InterPro" id="IPR017907">
    <property type="entry name" value="Znf_RING_CS"/>
</dbReference>
<dbReference type="AlphaFoldDB" id="A0A493TY59"/>
<dbReference type="Proteomes" id="UP000016666">
    <property type="component" value="Chromosome 11"/>
</dbReference>
<feature type="compositionally biased region" description="Acidic residues" evidence="6">
    <location>
        <begin position="780"/>
        <end position="790"/>
    </location>
</feature>
<dbReference type="PANTHER" id="PTHR25462:SF302">
    <property type="entry name" value="PROTEIN PML"/>
    <property type="match status" value="1"/>
</dbReference>
<feature type="region of interest" description="Disordered" evidence="6">
    <location>
        <begin position="121"/>
        <end position="167"/>
    </location>
</feature>
<evidence type="ECO:0000256" key="2">
    <source>
        <dbReference type="ARBA" id="ARBA00022771"/>
    </source>
</evidence>
<dbReference type="InterPro" id="IPR057617">
    <property type="entry name" value="PML_C"/>
</dbReference>
<dbReference type="SUPFAM" id="SSF57850">
    <property type="entry name" value="RING/U-box"/>
    <property type="match status" value="1"/>
</dbReference>
<keyword evidence="1" id="KW-0479">Metal-binding</keyword>
<dbReference type="SUPFAM" id="SSF57845">
    <property type="entry name" value="B-box zinc-binding domain"/>
    <property type="match status" value="1"/>
</dbReference>
<dbReference type="PANTHER" id="PTHR25462">
    <property type="entry name" value="BONUS, ISOFORM C-RELATED"/>
    <property type="match status" value="1"/>
</dbReference>
<dbReference type="CDD" id="cd16579">
    <property type="entry name" value="RING-HC_PML_C-V"/>
    <property type="match status" value="1"/>
</dbReference>
<dbReference type="GO" id="GO:0044790">
    <property type="term" value="P:suppression of viral release by host"/>
    <property type="evidence" value="ECO:0007669"/>
    <property type="project" value="TreeGrafter"/>
</dbReference>
<reference evidence="9" key="2">
    <citation type="submission" date="2025-08" db="UniProtKB">
        <authorList>
            <consortium name="Ensembl"/>
        </authorList>
    </citation>
    <scope>IDENTIFICATION</scope>
</reference>
<dbReference type="GeneTree" id="ENSGT00940000161116"/>
<evidence type="ECO:0008006" key="11">
    <source>
        <dbReference type="Google" id="ProtNLM"/>
    </source>
</evidence>
<dbReference type="GO" id="GO:0008630">
    <property type="term" value="P:intrinsic apoptotic signaling pathway in response to DNA damage"/>
    <property type="evidence" value="ECO:0007669"/>
    <property type="project" value="TreeGrafter"/>
</dbReference>
<evidence type="ECO:0000256" key="5">
    <source>
        <dbReference type="SAM" id="Coils"/>
    </source>
</evidence>
<dbReference type="CDD" id="cd19770">
    <property type="entry name" value="Bbox2_TRIM19_C-V"/>
    <property type="match status" value="1"/>
</dbReference>
<dbReference type="Pfam" id="PF22586">
    <property type="entry name" value="ANCHR-like_BBOX"/>
    <property type="match status" value="1"/>
</dbReference>
<evidence type="ECO:0000256" key="3">
    <source>
        <dbReference type="ARBA" id="ARBA00022833"/>
    </source>
</evidence>
<feature type="region of interest" description="Disordered" evidence="6">
    <location>
        <begin position="767"/>
        <end position="799"/>
    </location>
</feature>
<reference evidence="9" key="3">
    <citation type="submission" date="2025-09" db="UniProtKB">
        <authorList>
            <consortium name="Ensembl"/>
        </authorList>
    </citation>
    <scope>IDENTIFICATION</scope>
</reference>
<dbReference type="InterPro" id="IPR000315">
    <property type="entry name" value="Znf_B-box"/>
</dbReference>
<dbReference type="GO" id="GO:0008270">
    <property type="term" value="F:zinc ion binding"/>
    <property type="evidence" value="ECO:0007669"/>
    <property type="project" value="UniProtKB-KW"/>
</dbReference>
<name>A0A493TY59_ANAPP</name>
<evidence type="ECO:0000256" key="4">
    <source>
        <dbReference type="PROSITE-ProRule" id="PRU00024"/>
    </source>
</evidence>
<feature type="domain" description="B box-type" evidence="8">
    <location>
        <begin position="471"/>
        <end position="512"/>
    </location>
</feature>
<dbReference type="InterPro" id="IPR021978">
    <property type="entry name" value="PML-like_CC"/>
</dbReference>
<organism evidence="9 10">
    <name type="scientific">Anas platyrhynchos platyrhynchos</name>
    <name type="common">Northern mallard</name>
    <dbReference type="NCBI Taxonomy" id="8840"/>
    <lineage>
        <taxon>Eukaryota</taxon>
        <taxon>Metazoa</taxon>
        <taxon>Chordata</taxon>
        <taxon>Craniata</taxon>
        <taxon>Vertebrata</taxon>
        <taxon>Euteleostomi</taxon>
        <taxon>Archelosauria</taxon>
        <taxon>Archosauria</taxon>
        <taxon>Dinosauria</taxon>
        <taxon>Saurischia</taxon>
        <taxon>Theropoda</taxon>
        <taxon>Coelurosauria</taxon>
        <taxon>Aves</taxon>
        <taxon>Neognathae</taxon>
        <taxon>Galloanserae</taxon>
        <taxon>Anseriformes</taxon>
        <taxon>Anatidae</taxon>
        <taxon>Anatinae</taxon>
        <taxon>Anas</taxon>
    </lineage>
</organism>
<dbReference type="STRING" id="8840.ENSAPLP00000030796"/>
<evidence type="ECO:0000256" key="1">
    <source>
        <dbReference type="ARBA" id="ARBA00022723"/>
    </source>
</evidence>
<dbReference type="InterPro" id="IPR047153">
    <property type="entry name" value="TRIM45/56/19-like"/>
</dbReference>
<evidence type="ECO:0000313" key="9">
    <source>
        <dbReference type="Ensembl" id="ENSAPLP00000030796.1"/>
    </source>
</evidence>
<evidence type="ECO:0000256" key="6">
    <source>
        <dbReference type="SAM" id="MobiDB-lite"/>
    </source>
</evidence>
<proteinExistence type="predicted"/>